<evidence type="ECO:0000313" key="1">
    <source>
        <dbReference type="EMBL" id="BAS78173.1"/>
    </source>
</evidence>
<keyword evidence="2" id="KW-1185">Reference proteome</keyword>
<sequence>MITETVSGILLIGPCSCLNVARADNTFPVSNGMPRSKQLPKVTIATKAGAPKKTDISITEVYTSFFSQCISSFLNSMIFDKTISHP</sequence>
<organism evidence="1 2">
    <name type="scientific">Oryza sativa subsp. japonica</name>
    <name type="common">Rice</name>
    <dbReference type="NCBI Taxonomy" id="39947"/>
    <lineage>
        <taxon>Eukaryota</taxon>
        <taxon>Viridiplantae</taxon>
        <taxon>Streptophyta</taxon>
        <taxon>Embryophyta</taxon>
        <taxon>Tracheophyta</taxon>
        <taxon>Spermatophyta</taxon>
        <taxon>Magnoliopsida</taxon>
        <taxon>Liliopsida</taxon>
        <taxon>Poales</taxon>
        <taxon>Poaceae</taxon>
        <taxon>BOP clade</taxon>
        <taxon>Oryzoideae</taxon>
        <taxon>Oryzeae</taxon>
        <taxon>Oryzinae</taxon>
        <taxon>Oryza</taxon>
        <taxon>Oryza sativa</taxon>
    </lineage>
</organism>
<dbReference type="Gramene" id="Os02t0288744-00">
    <property type="protein sequence ID" value="Os02t0288744-00"/>
    <property type="gene ID" value="Os02g0288744"/>
</dbReference>
<name>A0A0P0VHS6_ORYSJ</name>
<gene>
    <name evidence="1" type="ordered locus">Os02g0288744</name>
    <name evidence="1" type="ORF">OSNPB_020288744</name>
</gene>
<protein>
    <submittedName>
        <fullName evidence="1">Os02g0288744 protein</fullName>
    </submittedName>
</protein>
<reference evidence="1 2" key="3">
    <citation type="journal article" date="2013" name="Rice">
        <title>Improvement of the Oryza sativa Nipponbare reference genome using next generation sequence and optical map data.</title>
        <authorList>
            <person name="Kawahara Y."/>
            <person name="de la Bastide M."/>
            <person name="Hamilton J.P."/>
            <person name="Kanamori H."/>
            <person name="McCombie W.R."/>
            <person name="Ouyang S."/>
            <person name="Schwartz D.C."/>
            <person name="Tanaka T."/>
            <person name="Wu J."/>
            <person name="Zhou S."/>
            <person name="Childs K.L."/>
            <person name="Davidson R.M."/>
            <person name="Lin H."/>
            <person name="Quesada-Ocampo L."/>
            <person name="Vaillancourt B."/>
            <person name="Sakai H."/>
            <person name="Lee S.S."/>
            <person name="Kim J."/>
            <person name="Numa H."/>
            <person name="Itoh T."/>
            <person name="Buell C.R."/>
            <person name="Matsumoto T."/>
        </authorList>
    </citation>
    <scope>NUCLEOTIDE SEQUENCE [LARGE SCALE GENOMIC DNA]</scope>
    <source>
        <strain evidence="2">cv. Nipponbare</strain>
    </source>
</reference>
<dbReference type="PaxDb" id="39947-A0A0P0VHS6"/>
<dbReference type="AlphaFoldDB" id="A0A0P0VHS6"/>
<dbReference type="InParanoid" id="A0A0P0VHS6"/>
<evidence type="ECO:0000313" key="2">
    <source>
        <dbReference type="Proteomes" id="UP000059680"/>
    </source>
</evidence>
<accession>A0A0P0VHS6</accession>
<dbReference type="EMBL" id="AP014958">
    <property type="protein sequence ID" value="BAS78173.1"/>
    <property type="molecule type" value="Genomic_DNA"/>
</dbReference>
<dbReference type="Proteomes" id="UP000059680">
    <property type="component" value="Chromosome 2"/>
</dbReference>
<reference evidence="1 2" key="2">
    <citation type="journal article" date="2013" name="Plant Cell Physiol.">
        <title>Rice Annotation Project Database (RAP-DB): an integrative and interactive database for rice genomics.</title>
        <authorList>
            <person name="Sakai H."/>
            <person name="Lee S.S."/>
            <person name="Tanaka T."/>
            <person name="Numa H."/>
            <person name="Kim J."/>
            <person name="Kawahara Y."/>
            <person name="Wakimoto H."/>
            <person name="Yang C.C."/>
            <person name="Iwamoto M."/>
            <person name="Abe T."/>
            <person name="Yamada Y."/>
            <person name="Muto A."/>
            <person name="Inokuchi H."/>
            <person name="Ikemura T."/>
            <person name="Matsumoto T."/>
            <person name="Sasaki T."/>
            <person name="Itoh T."/>
        </authorList>
    </citation>
    <scope>NUCLEOTIDE SEQUENCE [LARGE SCALE GENOMIC DNA]</scope>
    <source>
        <strain evidence="2">cv. Nipponbare</strain>
    </source>
</reference>
<proteinExistence type="predicted"/>
<reference evidence="2" key="1">
    <citation type="journal article" date="2005" name="Nature">
        <title>The map-based sequence of the rice genome.</title>
        <authorList>
            <consortium name="International rice genome sequencing project (IRGSP)"/>
            <person name="Matsumoto T."/>
            <person name="Wu J."/>
            <person name="Kanamori H."/>
            <person name="Katayose Y."/>
            <person name="Fujisawa M."/>
            <person name="Namiki N."/>
            <person name="Mizuno H."/>
            <person name="Yamamoto K."/>
            <person name="Antonio B.A."/>
            <person name="Baba T."/>
            <person name="Sakata K."/>
            <person name="Nagamura Y."/>
            <person name="Aoki H."/>
            <person name="Arikawa K."/>
            <person name="Arita K."/>
            <person name="Bito T."/>
            <person name="Chiden Y."/>
            <person name="Fujitsuka N."/>
            <person name="Fukunaka R."/>
            <person name="Hamada M."/>
            <person name="Harada C."/>
            <person name="Hayashi A."/>
            <person name="Hijishita S."/>
            <person name="Honda M."/>
            <person name="Hosokawa S."/>
            <person name="Ichikawa Y."/>
            <person name="Idonuma A."/>
            <person name="Iijima M."/>
            <person name="Ikeda M."/>
            <person name="Ikeno M."/>
            <person name="Ito K."/>
            <person name="Ito S."/>
            <person name="Ito T."/>
            <person name="Ito Y."/>
            <person name="Ito Y."/>
            <person name="Iwabuchi A."/>
            <person name="Kamiya K."/>
            <person name="Karasawa W."/>
            <person name="Kurita K."/>
            <person name="Katagiri S."/>
            <person name="Kikuta A."/>
            <person name="Kobayashi H."/>
            <person name="Kobayashi N."/>
            <person name="Machita K."/>
            <person name="Maehara T."/>
            <person name="Masukawa M."/>
            <person name="Mizubayashi T."/>
            <person name="Mukai Y."/>
            <person name="Nagasaki H."/>
            <person name="Nagata Y."/>
            <person name="Naito S."/>
            <person name="Nakashima M."/>
            <person name="Nakama Y."/>
            <person name="Nakamichi Y."/>
            <person name="Nakamura M."/>
            <person name="Meguro A."/>
            <person name="Negishi M."/>
            <person name="Ohta I."/>
            <person name="Ohta T."/>
            <person name="Okamoto M."/>
            <person name="Ono N."/>
            <person name="Saji S."/>
            <person name="Sakaguchi M."/>
            <person name="Sakai K."/>
            <person name="Shibata M."/>
            <person name="Shimokawa T."/>
            <person name="Song J."/>
            <person name="Takazaki Y."/>
            <person name="Terasawa K."/>
            <person name="Tsugane M."/>
            <person name="Tsuji K."/>
            <person name="Ueda S."/>
            <person name="Waki K."/>
            <person name="Yamagata H."/>
            <person name="Yamamoto M."/>
            <person name="Yamamoto S."/>
            <person name="Yamane H."/>
            <person name="Yoshiki S."/>
            <person name="Yoshihara R."/>
            <person name="Yukawa K."/>
            <person name="Zhong H."/>
            <person name="Yano M."/>
            <person name="Yuan Q."/>
            <person name="Ouyang S."/>
            <person name="Liu J."/>
            <person name="Jones K.M."/>
            <person name="Gansberger K."/>
            <person name="Moffat K."/>
            <person name="Hill J."/>
            <person name="Bera J."/>
            <person name="Fadrosh D."/>
            <person name="Jin S."/>
            <person name="Johri S."/>
            <person name="Kim M."/>
            <person name="Overton L."/>
            <person name="Reardon M."/>
            <person name="Tsitrin T."/>
            <person name="Vuong H."/>
            <person name="Weaver B."/>
            <person name="Ciecko A."/>
            <person name="Tallon L."/>
            <person name="Jackson J."/>
            <person name="Pai G."/>
            <person name="Aken S.V."/>
            <person name="Utterback T."/>
            <person name="Reidmuller S."/>
            <person name="Feldblyum T."/>
            <person name="Hsiao J."/>
            <person name="Zismann V."/>
            <person name="Iobst S."/>
            <person name="de Vazeille A.R."/>
            <person name="Buell C.R."/>
            <person name="Ying K."/>
            <person name="Li Y."/>
            <person name="Lu T."/>
            <person name="Huang Y."/>
            <person name="Zhao Q."/>
            <person name="Feng Q."/>
            <person name="Zhang L."/>
            <person name="Zhu J."/>
            <person name="Weng Q."/>
            <person name="Mu J."/>
            <person name="Lu Y."/>
            <person name="Fan D."/>
            <person name="Liu Y."/>
            <person name="Guan J."/>
            <person name="Zhang Y."/>
            <person name="Yu S."/>
            <person name="Liu X."/>
            <person name="Zhang Y."/>
            <person name="Hong G."/>
            <person name="Han B."/>
            <person name="Choisne N."/>
            <person name="Demange N."/>
            <person name="Orjeda G."/>
            <person name="Samain S."/>
            <person name="Cattolico L."/>
            <person name="Pelletier E."/>
            <person name="Couloux A."/>
            <person name="Segurens B."/>
            <person name="Wincker P."/>
            <person name="D'Hont A."/>
            <person name="Scarpelli C."/>
            <person name="Weissenbach J."/>
            <person name="Salanoubat M."/>
            <person name="Quetier F."/>
            <person name="Yu Y."/>
            <person name="Kim H.R."/>
            <person name="Rambo T."/>
            <person name="Currie J."/>
            <person name="Collura K."/>
            <person name="Luo M."/>
            <person name="Yang T."/>
            <person name="Ammiraju J.S.S."/>
            <person name="Engler F."/>
            <person name="Soderlund C."/>
            <person name="Wing R.A."/>
            <person name="Palmer L.E."/>
            <person name="de la Bastide M."/>
            <person name="Spiegel L."/>
            <person name="Nascimento L."/>
            <person name="Zutavern T."/>
            <person name="O'Shaughnessy A."/>
            <person name="Dike S."/>
            <person name="Dedhia N."/>
            <person name="Preston R."/>
            <person name="Balija V."/>
            <person name="McCombie W.R."/>
            <person name="Chow T."/>
            <person name="Chen H."/>
            <person name="Chung M."/>
            <person name="Chen C."/>
            <person name="Shaw J."/>
            <person name="Wu H."/>
            <person name="Hsiao K."/>
            <person name="Chao Y."/>
            <person name="Chu M."/>
            <person name="Cheng C."/>
            <person name="Hour A."/>
            <person name="Lee P."/>
            <person name="Lin S."/>
            <person name="Lin Y."/>
            <person name="Liou J."/>
            <person name="Liu S."/>
            <person name="Hsing Y."/>
            <person name="Raghuvanshi S."/>
            <person name="Mohanty A."/>
            <person name="Bharti A.K."/>
            <person name="Gaur A."/>
            <person name="Gupta V."/>
            <person name="Kumar D."/>
            <person name="Ravi V."/>
            <person name="Vij S."/>
            <person name="Kapur A."/>
            <person name="Khurana P."/>
            <person name="Khurana P."/>
            <person name="Khurana J.P."/>
            <person name="Tyagi A.K."/>
            <person name="Gaikwad K."/>
            <person name="Singh A."/>
            <person name="Dalal V."/>
            <person name="Srivastava S."/>
            <person name="Dixit A."/>
            <person name="Pal A.K."/>
            <person name="Ghazi I.A."/>
            <person name="Yadav M."/>
            <person name="Pandit A."/>
            <person name="Bhargava A."/>
            <person name="Sureshbabu K."/>
            <person name="Batra K."/>
            <person name="Sharma T.R."/>
            <person name="Mohapatra T."/>
            <person name="Singh N.K."/>
            <person name="Messing J."/>
            <person name="Nelson A.B."/>
            <person name="Fuks G."/>
            <person name="Kavchok S."/>
            <person name="Keizer G."/>
            <person name="Linton E."/>
            <person name="Llaca V."/>
            <person name="Song R."/>
            <person name="Tanyolac B."/>
            <person name="Young S."/>
            <person name="Ho-Il K."/>
            <person name="Hahn J.H."/>
            <person name="Sangsakoo G."/>
            <person name="Vanavichit A."/>
            <person name="de Mattos Luiz.A.T."/>
            <person name="Zimmer P.D."/>
            <person name="Malone G."/>
            <person name="Dellagostin O."/>
            <person name="de Oliveira A.C."/>
            <person name="Bevan M."/>
            <person name="Bancroft I."/>
            <person name="Minx P."/>
            <person name="Cordum H."/>
            <person name="Wilson R."/>
            <person name="Cheng Z."/>
            <person name="Jin W."/>
            <person name="Jiang J."/>
            <person name="Leong S.A."/>
            <person name="Iwama H."/>
            <person name="Gojobori T."/>
            <person name="Itoh T."/>
            <person name="Niimura Y."/>
            <person name="Fujii Y."/>
            <person name="Habara T."/>
            <person name="Sakai H."/>
            <person name="Sato Y."/>
            <person name="Wilson G."/>
            <person name="Kumar K."/>
            <person name="McCouch S."/>
            <person name="Juretic N."/>
            <person name="Hoen D."/>
            <person name="Wright S."/>
            <person name="Bruskiewich R."/>
            <person name="Bureau T."/>
            <person name="Miyao A."/>
            <person name="Hirochika H."/>
            <person name="Nishikawa T."/>
            <person name="Kadowaki K."/>
            <person name="Sugiura M."/>
            <person name="Burr B."/>
            <person name="Sasaki T."/>
        </authorList>
    </citation>
    <scope>NUCLEOTIDE SEQUENCE [LARGE SCALE GENOMIC DNA]</scope>
    <source>
        <strain evidence="2">cv. Nipponbare</strain>
    </source>
</reference>